<dbReference type="GO" id="GO:0046983">
    <property type="term" value="F:protein dimerization activity"/>
    <property type="evidence" value="ECO:0007669"/>
    <property type="project" value="InterPro"/>
</dbReference>
<organism evidence="7 8">
    <name type="scientific">Durio zibethinus</name>
    <name type="common">Durian</name>
    <dbReference type="NCBI Taxonomy" id="66656"/>
    <lineage>
        <taxon>Eukaryota</taxon>
        <taxon>Viridiplantae</taxon>
        <taxon>Streptophyta</taxon>
        <taxon>Embryophyta</taxon>
        <taxon>Tracheophyta</taxon>
        <taxon>Spermatophyta</taxon>
        <taxon>Magnoliopsida</taxon>
        <taxon>eudicotyledons</taxon>
        <taxon>Gunneridae</taxon>
        <taxon>Pentapetalae</taxon>
        <taxon>rosids</taxon>
        <taxon>malvids</taxon>
        <taxon>Malvales</taxon>
        <taxon>Malvaceae</taxon>
        <taxon>Helicteroideae</taxon>
        <taxon>Durio</taxon>
    </lineage>
</organism>
<reference evidence="8" key="1">
    <citation type="submission" date="2025-08" db="UniProtKB">
        <authorList>
            <consortium name="RefSeq"/>
        </authorList>
    </citation>
    <scope>IDENTIFICATION</scope>
    <source>
        <tissue evidence="8">Fruit stalk</tissue>
    </source>
</reference>
<dbReference type="OrthoDB" id="1870484at2759"/>
<evidence type="ECO:0000313" key="7">
    <source>
        <dbReference type="Proteomes" id="UP000515121"/>
    </source>
</evidence>
<name>A0A6P5Y4H0_DURZI</name>
<dbReference type="InterPro" id="IPR015660">
    <property type="entry name" value="MASH1/Ascl1a-like"/>
</dbReference>
<dbReference type="AlphaFoldDB" id="A0A6P5Y4H0"/>
<dbReference type="Pfam" id="PF00010">
    <property type="entry name" value="HLH"/>
    <property type="match status" value="1"/>
</dbReference>
<evidence type="ECO:0000256" key="2">
    <source>
        <dbReference type="ARBA" id="ARBA00023015"/>
    </source>
</evidence>
<feature type="coiled-coil region" evidence="5">
    <location>
        <begin position="47"/>
        <end position="81"/>
    </location>
</feature>
<dbReference type="InterPro" id="IPR036638">
    <property type="entry name" value="HLH_DNA-bd_sf"/>
</dbReference>
<evidence type="ECO:0000256" key="4">
    <source>
        <dbReference type="ARBA" id="ARBA00023242"/>
    </source>
</evidence>
<evidence type="ECO:0000259" key="6">
    <source>
        <dbReference type="PROSITE" id="PS50888"/>
    </source>
</evidence>
<evidence type="ECO:0000256" key="1">
    <source>
        <dbReference type="ARBA" id="ARBA00004123"/>
    </source>
</evidence>
<protein>
    <submittedName>
        <fullName evidence="8">Transcription factor bHLH168-like</fullName>
    </submittedName>
</protein>
<dbReference type="Gene3D" id="4.10.280.10">
    <property type="entry name" value="Helix-loop-helix DNA-binding domain"/>
    <property type="match status" value="1"/>
</dbReference>
<feature type="domain" description="BHLH" evidence="6">
    <location>
        <begin position="7"/>
        <end position="57"/>
    </location>
</feature>
<dbReference type="GO" id="GO:0000981">
    <property type="term" value="F:DNA-binding transcription factor activity, RNA polymerase II-specific"/>
    <property type="evidence" value="ECO:0007669"/>
    <property type="project" value="TreeGrafter"/>
</dbReference>
<dbReference type="RefSeq" id="XP_022735337.1">
    <property type="nucleotide sequence ID" value="XM_022879602.1"/>
</dbReference>
<evidence type="ECO:0000313" key="8">
    <source>
        <dbReference type="RefSeq" id="XP_022735337.1"/>
    </source>
</evidence>
<dbReference type="SMART" id="SM00353">
    <property type="entry name" value="HLH"/>
    <property type="match status" value="1"/>
</dbReference>
<dbReference type="PANTHER" id="PTHR13935">
    <property type="entry name" value="ACHAETE-SCUTE TRANSCRIPTION FACTOR-RELATED"/>
    <property type="match status" value="1"/>
</dbReference>
<keyword evidence="2" id="KW-0805">Transcription regulation</keyword>
<keyword evidence="3" id="KW-0804">Transcription</keyword>
<keyword evidence="7" id="KW-1185">Reference proteome</keyword>
<dbReference type="GeneID" id="111288638"/>
<gene>
    <name evidence="8" type="primary">LOC111288638</name>
</gene>
<dbReference type="SUPFAM" id="SSF47459">
    <property type="entry name" value="HLH, helix-loop-helix DNA-binding domain"/>
    <property type="match status" value="1"/>
</dbReference>
<dbReference type="Proteomes" id="UP000515121">
    <property type="component" value="Unplaced"/>
</dbReference>
<dbReference type="KEGG" id="dzi:111288638"/>
<evidence type="ECO:0000256" key="3">
    <source>
        <dbReference type="ARBA" id="ARBA00023163"/>
    </source>
</evidence>
<comment type="subcellular location">
    <subcellularLocation>
        <location evidence="1">Nucleus</location>
    </subcellularLocation>
</comment>
<accession>A0A6P5Y4H0</accession>
<keyword evidence="4" id="KW-0539">Nucleus</keyword>
<proteinExistence type="predicted"/>
<keyword evidence="5" id="KW-0175">Coiled coil</keyword>
<dbReference type="PROSITE" id="PS50888">
    <property type="entry name" value="BHLH"/>
    <property type="match status" value="1"/>
</dbReference>
<dbReference type="InterPro" id="IPR011598">
    <property type="entry name" value="bHLH_dom"/>
</dbReference>
<dbReference type="GO" id="GO:0090575">
    <property type="term" value="C:RNA polymerase II transcription regulator complex"/>
    <property type="evidence" value="ECO:0007669"/>
    <property type="project" value="TreeGrafter"/>
</dbReference>
<dbReference type="PANTHER" id="PTHR13935:SF163">
    <property type="entry name" value="TRANSCRIPTION FACTOR ORG2-LIKE"/>
    <property type="match status" value="1"/>
</dbReference>
<evidence type="ECO:0000256" key="5">
    <source>
        <dbReference type="SAM" id="Coils"/>
    </source>
</evidence>
<dbReference type="GO" id="GO:0000977">
    <property type="term" value="F:RNA polymerase II transcription regulatory region sequence-specific DNA binding"/>
    <property type="evidence" value="ECO:0007669"/>
    <property type="project" value="TreeGrafter"/>
</dbReference>
<sequence length="181" mass="20408">MENGNEASRINRCLIERQRRQHMKSLVSKLFALLPPRPNKMSVPELVDQAIAYVKQLQKKLEQYKQIKVQLEDKLASATACTTRNRMIVPPVLNIRDLGSNLEVHLITGLNSEFALSDFISILQEEGAEIISATCHHAGDRAIYRILSQAIYPRIGIATSSVHERLKSLTCLKKQHIPTAN</sequence>